<dbReference type="EMBL" id="BK015445">
    <property type="protein sequence ID" value="DAE07070.1"/>
    <property type="molecule type" value="Genomic_DNA"/>
</dbReference>
<accession>A0A8S5PJ24</accession>
<organism evidence="1">
    <name type="scientific">Siphoviridae sp. ctcUB23</name>
    <dbReference type="NCBI Taxonomy" id="2825573"/>
    <lineage>
        <taxon>Viruses</taxon>
        <taxon>Duplodnaviria</taxon>
        <taxon>Heunggongvirae</taxon>
        <taxon>Uroviricota</taxon>
        <taxon>Caudoviricetes</taxon>
    </lineage>
</organism>
<evidence type="ECO:0000313" key="1">
    <source>
        <dbReference type="EMBL" id="DAE07070.1"/>
    </source>
</evidence>
<name>A0A8S5PJ24_9CAUD</name>
<proteinExistence type="predicted"/>
<sequence>MATLHDGAIYGLHQFTFKGTVWGYISDDSIEWGGDNISTEDIWAAQKRRAPFKRLVSSPGSDVLSGDLIQLIPKNLQAALGGTLNETEDKWSAPTETIIEEGPLEITTADGVVISIPKASLVAKPQGSFGYSDVFKIHFEFTIMTPDDEKEAPYTITYPTGEVMEG</sequence>
<reference evidence="1" key="1">
    <citation type="journal article" date="2021" name="Proc. Natl. Acad. Sci. U.S.A.">
        <title>A Catalog of Tens of Thousands of Viruses from Human Metagenomes Reveals Hidden Associations with Chronic Diseases.</title>
        <authorList>
            <person name="Tisza M.J."/>
            <person name="Buck C.B."/>
        </authorList>
    </citation>
    <scope>NUCLEOTIDE SEQUENCE</scope>
    <source>
        <strain evidence="1">CtcUB23</strain>
    </source>
</reference>
<protein>
    <submittedName>
        <fullName evidence="1">Uncharacterized protein</fullName>
    </submittedName>
</protein>